<feature type="compositionally biased region" description="Pro residues" evidence="6">
    <location>
        <begin position="853"/>
        <end position="876"/>
    </location>
</feature>
<dbReference type="PROSITE" id="PS50297">
    <property type="entry name" value="ANK_REP_REGION"/>
    <property type="match status" value="2"/>
</dbReference>
<evidence type="ECO:0000256" key="3">
    <source>
        <dbReference type="ARBA" id="ARBA00022740"/>
    </source>
</evidence>
<dbReference type="Gene3D" id="1.25.40.20">
    <property type="entry name" value="Ankyrin repeat-containing domain"/>
    <property type="match status" value="1"/>
</dbReference>
<keyword evidence="4 5" id="KW-0040">ANK repeat</keyword>
<feature type="compositionally biased region" description="Polar residues" evidence="6">
    <location>
        <begin position="1081"/>
        <end position="1092"/>
    </location>
</feature>
<feature type="region of interest" description="Disordered" evidence="6">
    <location>
        <begin position="760"/>
        <end position="893"/>
    </location>
</feature>
<feature type="region of interest" description="Disordered" evidence="6">
    <location>
        <begin position="440"/>
        <end position="675"/>
    </location>
</feature>
<feature type="compositionally biased region" description="Pro residues" evidence="6">
    <location>
        <begin position="379"/>
        <end position="388"/>
    </location>
</feature>
<feature type="compositionally biased region" description="Basic residues" evidence="6">
    <location>
        <begin position="301"/>
        <end position="310"/>
    </location>
</feature>
<dbReference type="InterPro" id="IPR052420">
    <property type="entry name" value="Espin/Espin-like"/>
</dbReference>
<evidence type="ECO:0000256" key="2">
    <source>
        <dbReference type="ARBA" id="ARBA00022737"/>
    </source>
</evidence>
<dbReference type="GO" id="GO:0051015">
    <property type="term" value="F:actin filament binding"/>
    <property type="evidence" value="ECO:0007669"/>
    <property type="project" value="TreeGrafter"/>
</dbReference>
<feature type="compositionally biased region" description="Basic and acidic residues" evidence="6">
    <location>
        <begin position="1117"/>
        <end position="1134"/>
    </location>
</feature>
<reference evidence="7" key="2">
    <citation type="journal article" date="2023" name="BMC Genomics">
        <title>Pest status, molecular evolution, and epigenetic factors derived from the genome assembly of Frankliniella fusca, a thysanopteran phytovirus vector.</title>
        <authorList>
            <person name="Catto M.A."/>
            <person name="Labadie P.E."/>
            <person name="Jacobson A.L."/>
            <person name="Kennedy G.G."/>
            <person name="Srinivasan R."/>
            <person name="Hunt B.G."/>
        </authorList>
    </citation>
    <scope>NUCLEOTIDE SEQUENCE</scope>
    <source>
        <strain evidence="7">PL_HMW_Pooled</strain>
    </source>
</reference>
<proteinExistence type="predicted"/>
<feature type="region of interest" description="Disordered" evidence="6">
    <location>
        <begin position="356"/>
        <end position="427"/>
    </location>
</feature>
<evidence type="ECO:0000313" key="7">
    <source>
        <dbReference type="EMBL" id="KAK3911759.1"/>
    </source>
</evidence>
<keyword evidence="8" id="KW-1185">Reference proteome</keyword>
<feature type="compositionally biased region" description="Low complexity" evidence="6">
    <location>
        <begin position="253"/>
        <end position="283"/>
    </location>
</feature>
<feature type="region of interest" description="Disordered" evidence="6">
    <location>
        <begin position="235"/>
        <end position="327"/>
    </location>
</feature>
<feature type="compositionally biased region" description="Pro residues" evidence="6">
    <location>
        <begin position="613"/>
        <end position="624"/>
    </location>
</feature>
<feature type="repeat" description="ANK" evidence="5">
    <location>
        <begin position="141"/>
        <end position="173"/>
    </location>
</feature>
<feature type="compositionally biased region" description="Low complexity" evidence="6">
    <location>
        <begin position="404"/>
        <end position="420"/>
    </location>
</feature>
<feature type="compositionally biased region" description="Low complexity" evidence="6">
    <location>
        <begin position="466"/>
        <end position="491"/>
    </location>
</feature>
<dbReference type="PROSITE" id="PS50088">
    <property type="entry name" value="ANK_REPEAT"/>
    <property type="match status" value="3"/>
</dbReference>
<feature type="compositionally biased region" description="Basic and acidic residues" evidence="6">
    <location>
        <begin position="539"/>
        <end position="549"/>
    </location>
</feature>
<feature type="compositionally biased region" description="Polar residues" evidence="6">
    <location>
        <begin position="556"/>
        <end position="565"/>
    </location>
</feature>
<dbReference type="EMBL" id="JAHWGI010000284">
    <property type="protein sequence ID" value="KAK3911759.1"/>
    <property type="molecule type" value="Genomic_DNA"/>
</dbReference>
<feature type="repeat" description="ANK" evidence="5">
    <location>
        <begin position="109"/>
        <end position="141"/>
    </location>
</feature>
<comment type="subcellular location">
    <subcellularLocation>
        <location evidence="1">Cell projection</location>
        <location evidence="1">Stereocilium</location>
    </subcellularLocation>
</comment>
<dbReference type="AlphaFoldDB" id="A0AAE1GZ47"/>
<dbReference type="SUPFAM" id="SSF48403">
    <property type="entry name" value="Ankyrin repeat"/>
    <property type="match status" value="1"/>
</dbReference>
<feature type="compositionally biased region" description="Low complexity" evidence="6">
    <location>
        <begin position="525"/>
        <end position="538"/>
    </location>
</feature>
<sequence length="1158" mass="121248">MASCSGRSYNSIQSLKTVKQFFKSTNNYKNTSSLPANTQMDNDVTPVYLAAQEGHLDVLRYLVAAGGSLYVRAKDGMAPLHAAAQMGCLACLKWMVQDQSVDPNLRDGDGATPLHFAASRGHVDTVGWLLRHGARLTLDRHGKSPINDAAENQQMECLNVLVQHGTTPDYYDEARLANGKLHGCTCRKGDPHSRCSYADCVNYSSSREPFYLHPPSVGVGSLGALGAAGPGDGLYVNPMNHHGQHRRHSSAPHSNGHINGHSNNGHSNGHTNGHSNGHTNGHSNGHGNGHANGYINGHGSHNGHARHRASVHGSNGHSNRSHSEDRVRESFYLHNPRDRETVPNRVKTLFDGAPAASATPAAKSNGTAHVNGGGHANATPPPPPPPNQAPHQANGFKVKVEVHSSSGSSGAGSEENLSSSDTSERSTGLHDYEDIYQVREQSQQSSGQVAHARVSRRSTSRDSGSHSRSGSRSGSVSSAGSAQAVSANGVSPHHHLHQEQHLRHASGHRQHRPDVGQEDKSIAASTESGVSSGSPSDLGHSEDECERTHGPRHSQHSLPHPQNASRALKRVVSEPGSFAPPPPPPPPAALLAPPPPAACPPPAAPAPAATPAAPAPLALPPGPRISPALGRAPPPPQSEAEERQQQQAAQDANDDQALDPDDLRGDAQAAVGGVQSQCSAAAAEIIANSHYAAAAALQEGAAAQEAAQDRDEAEVSSQSSGSGTGAHALVNKQLALPFIPPKFPSNSADSNHLIKPSEYLRSISGPGAPAPSVQAAPAVPLPQPAATPAPPAAPAAPAAPAVPAPPPAAPATPAAPAPPSPPGLAAGLQSAIAGLNRSGALDHYQEVSGGCSAPPPPPLPESTAPAPPAAPGPPSPTAQRKQHQPLSAISIQDLNSVQLRKTLASKTLSAPALRAPGPAPTMLQSGGAADQSKQDLIAELKMSKDITGIKKLKVERARTEERQEKEIISEISKQLTATQFVEKVPETDATGNLIPPWKRQMLARKAAERARKEMEEKLQRDAEQKRLSAIPAWKRQLLAKKEEGADKVGLYTPRVDEKRPEAGDAAYVKPQAQQQQQQQQSEQTVNGSNGSNGHHEDGSNKENSVPTGPGLGLGQHNFEDRSDTASEAGSKDGEDCPPQIIPWRAQLRKTNSTLSLLE</sequence>
<comment type="caution">
    <text evidence="7">The sequence shown here is derived from an EMBL/GenBank/DDBJ whole genome shotgun (WGS) entry which is preliminary data.</text>
</comment>
<protein>
    <submittedName>
        <fullName evidence="7">Espin</fullName>
    </submittedName>
</protein>
<evidence type="ECO:0000256" key="6">
    <source>
        <dbReference type="SAM" id="MobiDB-lite"/>
    </source>
</evidence>
<feature type="compositionally biased region" description="Polar residues" evidence="6">
    <location>
        <begin position="1148"/>
        <end position="1158"/>
    </location>
</feature>
<dbReference type="GO" id="GO:0005737">
    <property type="term" value="C:cytoplasm"/>
    <property type="evidence" value="ECO:0007669"/>
    <property type="project" value="TreeGrafter"/>
</dbReference>
<feature type="region of interest" description="Disordered" evidence="6">
    <location>
        <begin position="697"/>
        <end position="728"/>
    </location>
</feature>
<dbReference type="InterPro" id="IPR036770">
    <property type="entry name" value="Ankyrin_rpt-contain_sf"/>
</dbReference>
<feature type="compositionally biased region" description="Basic and acidic residues" evidence="6">
    <location>
        <begin position="512"/>
        <end position="521"/>
    </location>
</feature>
<accession>A0AAE1GZ47</accession>
<dbReference type="PANTHER" id="PTHR24153:SF8">
    <property type="entry name" value="FORKED, ISOFORM F"/>
    <property type="match status" value="1"/>
</dbReference>
<feature type="region of interest" description="Disordered" evidence="6">
    <location>
        <begin position="907"/>
        <end position="932"/>
    </location>
</feature>
<feature type="compositionally biased region" description="Pro residues" evidence="6">
    <location>
        <begin position="578"/>
        <end position="605"/>
    </location>
</feature>
<dbReference type="GO" id="GO:0007605">
    <property type="term" value="P:sensory perception of sound"/>
    <property type="evidence" value="ECO:0007669"/>
    <property type="project" value="UniProtKB-KW"/>
</dbReference>
<dbReference type="Pfam" id="PF13637">
    <property type="entry name" value="Ank_4"/>
    <property type="match status" value="1"/>
</dbReference>
<feature type="compositionally biased region" description="Pro residues" evidence="6">
    <location>
        <begin position="800"/>
        <end position="822"/>
    </location>
</feature>
<feature type="compositionally biased region" description="Low complexity" evidence="6">
    <location>
        <begin position="766"/>
        <end position="778"/>
    </location>
</feature>
<dbReference type="GO" id="GO:0051017">
    <property type="term" value="P:actin filament bundle assembly"/>
    <property type="evidence" value="ECO:0007669"/>
    <property type="project" value="TreeGrafter"/>
</dbReference>
<evidence type="ECO:0000313" key="8">
    <source>
        <dbReference type="Proteomes" id="UP001219518"/>
    </source>
</evidence>
<dbReference type="PANTHER" id="PTHR24153">
    <property type="entry name" value="ESPIN"/>
    <property type="match status" value="1"/>
</dbReference>
<organism evidence="7 8">
    <name type="scientific">Frankliniella fusca</name>
    <dbReference type="NCBI Taxonomy" id="407009"/>
    <lineage>
        <taxon>Eukaryota</taxon>
        <taxon>Metazoa</taxon>
        <taxon>Ecdysozoa</taxon>
        <taxon>Arthropoda</taxon>
        <taxon>Hexapoda</taxon>
        <taxon>Insecta</taxon>
        <taxon>Pterygota</taxon>
        <taxon>Neoptera</taxon>
        <taxon>Paraneoptera</taxon>
        <taxon>Thysanoptera</taxon>
        <taxon>Terebrantia</taxon>
        <taxon>Thripoidea</taxon>
        <taxon>Thripidae</taxon>
        <taxon>Frankliniella</taxon>
    </lineage>
</organism>
<dbReference type="Proteomes" id="UP001219518">
    <property type="component" value="Unassembled WGS sequence"/>
</dbReference>
<feature type="compositionally biased region" description="Low complexity" evidence="6">
    <location>
        <begin position="697"/>
        <end position="706"/>
    </location>
</feature>
<feature type="compositionally biased region" description="Pro residues" evidence="6">
    <location>
        <begin position="779"/>
        <end position="794"/>
    </location>
</feature>
<name>A0AAE1GZ47_9NEOP</name>
<dbReference type="SMART" id="SM00248">
    <property type="entry name" value="ANK"/>
    <property type="match status" value="4"/>
</dbReference>
<feature type="compositionally biased region" description="Low complexity" evidence="6">
    <location>
        <begin position="1071"/>
        <end position="1080"/>
    </location>
</feature>
<keyword evidence="3" id="KW-1009">Hearing</keyword>
<feature type="repeat" description="ANK" evidence="5">
    <location>
        <begin position="42"/>
        <end position="74"/>
    </location>
</feature>
<feature type="region of interest" description="Disordered" evidence="6">
    <location>
        <begin position="1009"/>
        <end position="1158"/>
    </location>
</feature>
<evidence type="ECO:0000256" key="5">
    <source>
        <dbReference type="PROSITE-ProRule" id="PRU00023"/>
    </source>
</evidence>
<evidence type="ECO:0000256" key="4">
    <source>
        <dbReference type="ARBA" id="ARBA00023043"/>
    </source>
</evidence>
<gene>
    <name evidence="7" type="ORF">KUF71_021420</name>
</gene>
<dbReference type="Pfam" id="PF00023">
    <property type="entry name" value="Ank"/>
    <property type="match status" value="1"/>
</dbReference>
<dbReference type="GO" id="GO:0032420">
    <property type="term" value="C:stereocilium"/>
    <property type="evidence" value="ECO:0007669"/>
    <property type="project" value="UniProtKB-SubCell"/>
</dbReference>
<feature type="compositionally biased region" description="Basic and acidic residues" evidence="6">
    <location>
        <begin position="1009"/>
        <end position="1026"/>
    </location>
</feature>
<dbReference type="InterPro" id="IPR002110">
    <property type="entry name" value="Ankyrin_rpt"/>
</dbReference>
<feature type="compositionally biased region" description="Polar residues" evidence="6">
    <location>
        <begin position="884"/>
        <end position="893"/>
    </location>
</feature>
<evidence type="ECO:0000256" key="1">
    <source>
        <dbReference type="ARBA" id="ARBA00004645"/>
    </source>
</evidence>
<reference evidence="7" key="1">
    <citation type="submission" date="2021-07" db="EMBL/GenBank/DDBJ databases">
        <authorList>
            <person name="Catto M.A."/>
            <person name="Jacobson A."/>
            <person name="Kennedy G."/>
            <person name="Labadie P."/>
            <person name="Hunt B.G."/>
            <person name="Srinivasan R."/>
        </authorList>
    </citation>
    <scope>NUCLEOTIDE SEQUENCE</scope>
    <source>
        <strain evidence="7">PL_HMW_Pooled</strain>
        <tissue evidence="7">Head</tissue>
    </source>
</reference>
<keyword evidence="2" id="KW-0677">Repeat</keyword>